<comment type="caution">
    <text evidence="2">The sequence shown here is derived from an EMBL/GenBank/DDBJ whole genome shotgun (WGS) entry which is preliminary data.</text>
</comment>
<evidence type="ECO:0000313" key="3">
    <source>
        <dbReference type="Proteomes" id="UP000499080"/>
    </source>
</evidence>
<dbReference type="EMBL" id="BGPR01000194">
    <property type="protein sequence ID" value="GBM03723.1"/>
    <property type="molecule type" value="Genomic_DNA"/>
</dbReference>
<evidence type="ECO:0000256" key="1">
    <source>
        <dbReference type="SAM" id="SignalP"/>
    </source>
</evidence>
<keyword evidence="1" id="KW-0732">Signal</keyword>
<name>A0A4Y2CH91_ARAVE</name>
<evidence type="ECO:0000313" key="2">
    <source>
        <dbReference type="EMBL" id="GBM03723.1"/>
    </source>
</evidence>
<accession>A0A4Y2CH91</accession>
<sequence>MGSAVAGQGVLRVLLVRSLLWVSASYSCWWLSSPSNYLCLTPNWVGGVGLGYVRTTPEGGRFPYTYDSTCNTYTADLQWNRVSSLELYSPEAYHWATAALRKG</sequence>
<reference evidence="2 3" key="1">
    <citation type="journal article" date="2019" name="Sci. Rep.">
        <title>Orb-weaving spider Araneus ventricosus genome elucidates the spidroin gene catalogue.</title>
        <authorList>
            <person name="Kono N."/>
            <person name="Nakamura H."/>
            <person name="Ohtoshi R."/>
            <person name="Moran D.A.P."/>
            <person name="Shinohara A."/>
            <person name="Yoshida Y."/>
            <person name="Fujiwara M."/>
            <person name="Mori M."/>
            <person name="Tomita M."/>
            <person name="Arakawa K."/>
        </authorList>
    </citation>
    <scope>NUCLEOTIDE SEQUENCE [LARGE SCALE GENOMIC DNA]</scope>
</reference>
<organism evidence="2 3">
    <name type="scientific">Araneus ventricosus</name>
    <name type="common">Orbweaver spider</name>
    <name type="synonym">Epeira ventricosa</name>
    <dbReference type="NCBI Taxonomy" id="182803"/>
    <lineage>
        <taxon>Eukaryota</taxon>
        <taxon>Metazoa</taxon>
        <taxon>Ecdysozoa</taxon>
        <taxon>Arthropoda</taxon>
        <taxon>Chelicerata</taxon>
        <taxon>Arachnida</taxon>
        <taxon>Araneae</taxon>
        <taxon>Araneomorphae</taxon>
        <taxon>Entelegynae</taxon>
        <taxon>Araneoidea</taxon>
        <taxon>Araneidae</taxon>
        <taxon>Araneus</taxon>
    </lineage>
</organism>
<feature type="signal peptide" evidence="1">
    <location>
        <begin position="1"/>
        <end position="25"/>
    </location>
</feature>
<dbReference type="AlphaFoldDB" id="A0A4Y2CH91"/>
<proteinExistence type="predicted"/>
<dbReference type="Proteomes" id="UP000499080">
    <property type="component" value="Unassembled WGS sequence"/>
</dbReference>
<protein>
    <submittedName>
        <fullName evidence="2">Uncharacterized protein</fullName>
    </submittedName>
</protein>
<gene>
    <name evidence="2" type="ORF">AVEN_134944_1</name>
</gene>
<feature type="chain" id="PRO_5021431713" evidence="1">
    <location>
        <begin position="26"/>
        <end position="103"/>
    </location>
</feature>
<keyword evidence="3" id="KW-1185">Reference proteome</keyword>